<dbReference type="GO" id="GO:0005737">
    <property type="term" value="C:cytoplasm"/>
    <property type="evidence" value="ECO:0007669"/>
    <property type="project" value="InterPro"/>
</dbReference>
<proteinExistence type="inferred from homology"/>
<accession>A0A6J6YWA9</accession>
<comment type="similarity">
    <text evidence="1">Belongs to the peptidase M17 family.</text>
</comment>
<dbReference type="Pfam" id="PF02789">
    <property type="entry name" value="Peptidase_M17_N"/>
    <property type="match status" value="1"/>
</dbReference>
<feature type="domain" description="Cytosol aminopeptidase" evidence="5">
    <location>
        <begin position="343"/>
        <end position="350"/>
    </location>
</feature>
<dbReference type="InterPro" id="IPR043472">
    <property type="entry name" value="Macro_dom-like"/>
</dbReference>
<keyword evidence="2" id="KW-0031">Aminopeptidase</keyword>
<evidence type="ECO:0000256" key="2">
    <source>
        <dbReference type="ARBA" id="ARBA00022438"/>
    </source>
</evidence>
<dbReference type="SUPFAM" id="SSF52949">
    <property type="entry name" value="Macro domain-like"/>
    <property type="match status" value="1"/>
</dbReference>
<dbReference type="GO" id="GO:0006508">
    <property type="term" value="P:proteolysis"/>
    <property type="evidence" value="ECO:0007669"/>
    <property type="project" value="UniProtKB-KW"/>
</dbReference>
<dbReference type="EMBL" id="CAFABB010000002">
    <property type="protein sequence ID" value="CAB4813762.1"/>
    <property type="molecule type" value="Genomic_DNA"/>
</dbReference>
<dbReference type="PANTHER" id="PTHR11963:SF23">
    <property type="entry name" value="CYTOSOL AMINOPEPTIDASE"/>
    <property type="match status" value="1"/>
</dbReference>
<organism evidence="6">
    <name type="scientific">freshwater metagenome</name>
    <dbReference type="NCBI Taxonomy" id="449393"/>
    <lineage>
        <taxon>unclassified sequences</taxon>
        <taxon>metagenomes</taxon>
        <taxon>ecological metagenomes</taxon>
    </lineage>
</organism>
<gene>
    <name evidence="6" type="ORF">UFOPK3162_00033</name>
</gene>
<reference evidence="6" key="1">
    <citation type="submission" date="2020-05" db="EMBL/GenBank/DDBJ databases">
        <authorList>
            <person name="Chiriac C."/>
            <person name="Salcher M."/>
            <person name="Ghai R."/>
            <person name="Kavagutti S V."/>
        </authorList>
    </citation>
    <scope>NUCLEOTIDE SEQUENCE</scope>
</reference>
<protein>
    <submittedName>
        <fullName evidence="6">Unannotated protein</fullName>
    </submittedName>
</protein>
<dbReference type="InterPro" id="IPR011356">
    <property type="entry name" value="Leucine_aapep/pepB"/>
</dbReference>
<dbReference type="Gene3D" id="3.40.220.10">
    <property type="entry name" value="Leucine Aminopeptidase, subunit E, domain 1"/>
    <property type="match status" value="1"/>
</dbReference>
<evidence type="ECO:0000259" key="5">
    <source>
        <dbReference type="PROSITE" id="PS00631"/>
    </source>
</evidence>
<dbReference type="AlphaFoldDB" id="A0A6J6YWA9"/>
<dbReference type="PROSITE" id="PS00631">
    <property type="entry name" value="CYTOSOL_AP"/>
    <property type="match status" value="1"/>
</dbReference>
<name>A0A6J6YWA9_9ZZZZ</name>
<dbReference type="Pfam" id="PF00883">
    <property type="entry name" value="Peptidase_M17"/>
    <property type="match status" value="1"/>
</dbReference>
<dbReference type="PANTHER" id="PTHR11963">
    <property type="entry name" value="LEUCINE AMINOPEPTIDASE-RELATED"/>
    <property type="match status" value="1"/>
</dbReference>
<sequence>MSNKLLDLSPKLSLITERDLELSEFTAVAVPVAPGEKPQLVKSRFLTSLNNFTKLDLNIELGNWPEFTAKAGEIIEVPLSAANLTRIYLVGIGEGNNEDLRKSAAAVGRKVKSSNSQVLCALSEDKNFITTIAVALILSNYQFSLKSEQTVKKPSFTIYGEFEKEVKRADVLATAVWQARDLIHTPSNIKNPEWLAKQASTLVSSAKNSGLSITVKSGRAIKDFGGLVAVGNSSPKPGPRLVEVSYAPKGSAHWPHVVLVGKGITFDTGGVSLKRPYDAMIGMKSDMAGAAAVLTATVALAKTKPKVRVTALLMAAENALSGTSQRPSDVIKHYGGTTVEVINTDAEGRLVLADGLAYADLNLDPDYVLDVATLTGAATLGLGRQYAAMYTRNTTLAKKLNEIGDRVGEKVWHMPLVDDYSVALASDVADFNHTADKFNFSAGSVTAALFLEEFAGDRAWVHLDIAGTGRSEVDAGENIKGGTGFAVRLLIEWLDTF</sequence>
<dbReference type="InterPro" id="IPR008283">
    <property type="entry name" value="Peptidase_M17_N"/>
</dbReference>
<dbReference type="Gene3D" id="3.40.630.10">
    <property type="entry name" value="Zn peptidases"/>
    <property type="match status" value="1"/>
</dbReference>
<keyword evidence="3" id="KW-0645">Protease</keyword>
<keyword evidence="4" id="KW-0378">Hydrolase</keyword>
<dbReference type="GO" id="GO:0030145">
    <property type="term" value="F:manganese ion binding"/>
    <property type="evidence" value="ECO:0007669"/>
    <property type="project" value="InterPro"/>
</dbReference>
<evidence type="ECO:0000256" key="3">
    <source>
        <dbReference type="ARBA" id="ARBA00022670"/>
    </source>
</evidence>
<dbReference type="SUPFAM" id="SSF53187">
    <property type="entry name" value="Zn-dependent exopeptidases"/>
    <property type="match status" value="1"/>
</dbReference>
<evidence type="ECO:0000256" key="4">
    <source>
        <dbReference type="ARBA" id="ARBA00022801"/>
    </source>
</evidence>
<evidence type="ECO:0000256" key="1">
    <source>
        <dbReference type="ARBA" id="ARBA00009528"/>
    </source>
</evidence>
<dbReference type="GO" id="GO:0070006">
    <property type="term" value="F:metalloaminopeptidase activity"/>
    <property type="evidence" value="ECO:0007669"/>
    <property type="project" value="InterPro"/>
</dbReference>
<evidence type="ECO:0000313" key="6">
    <source>
        <dbReference type="EMBL" id="CAB4813762.1"/>
    </source>
</evidence>
<dbReference type="PRINTS" id="PR00481">
    <property type="entry name" value="LAMNOPPTDASE"/>
</dbReference>
<dbReference type="CDD" id="cd00433">
    <property type="entry name" value="Peptidase_M17"/>
    <property type="match status" value="1"/>
</dbReference>
<dbReference type="InterPro" id="IPR000819">
    <property type="entry name" value="Peptidase_M17_C"/>
</dbReference>